<protein>
    <submittedName>
        <fullName evidence="2">Uncharacterized protein</fullName>
    </submittedName>
</protein>
<dbReference type="RefSeq" id="WP_075976374.1">
    <property type="nucleotide sequence ID" value="NZ_MKQR01000018.1"/>
</dbReference>
<feature type="transmembrane region" description="Helical" evidence="1">
    <location>
        <begin position="41"/>
        <end position="57"/>
    </location>
</feature>
<evidence type="ECO:0000313" key="2">
    <source>
        <dbReference type="EMBL" id="OLR91965.1"/>
    </source>
</evidence>
<dbReference type="STRING" id="1193682.BJP25_24410"/>
<sequence>MTCDGTPPLAATGAPVVALLALGLLAVVAGWVLVRTARGRVAAALVPVLLLGALVLPRQPASADPRCALRVDQTSVNVDLRPGAAPQPITGRVTNDAVEATRVAAVTVAVVEVVKAPGAAPGPCDASDYLLLDPRMPVDRELAPGGSVEFSGALIGFADKDTDQDGCQGARVVLRYTTS</sequence>
<keyword evidence="3" id="KW-1185">Reference proteome</keyword>
<keyword evidence="1" id="KW-0812">Transmembrane</keyword>
<dbReference type="AlphaFoldDB" id="A0A1Q9LIY6"/>
<comment type="caution">
    <text evidence="2">The sequence shown here is derived from an EMBL/GenBank/DDBJ whole genome shotgun (WGS) entry which is preliminary data.</text>
</comment>
<dbReference type="EMBL" id="MKQR01000018">
    <property type="protein sequence ID" value="OLR91965.1"/>
    <property type="molecule type" value="Genomic_DNA"/>
</dbReference>
<keyword evidence="1" id="KW-0472">Membrane</keyword>
<name>A0A1Q9LIY6_9PSEU</name>
<dbReference type="Proteomes" id="UP000186040">
    <property type="component" value="Unassembled WGS sequence"/>
</dbReference>
<keyword evidence="1" id="KW-1133">Transmembrane helix</keyword>
<proteinExistence type="predicted"/>
<feature type="transmembrane region" description="Helical" evidence="1">
    <location>
        <begin position="12"/>
        <end position="34"/>
    </location>
</feature>
<gene>
    <name evidence="2" type="ORF">BJP25_24410</name>
</gene>
<evidence type="ECO:0000313" key="3">
    <source>
        <dbReference type="Proteomes" id="UP000186040"/>
    </source>
</evidence>
<evidence type="ECO:0000256" key="1">
    <source>
        <dbReference type="SAM" id="Phobius"/>
    </source>
</evidence>
<accession>A0A1Q9LIY6</accession>
<organism evidence="2 3">
    <name type="scientific">Actinokineospora bangkokensis</name>
    <dbReference type="NCBI Taxonomy" id="1193682"/>
    <lineage>
        <taxon>Bacteria</taxon>
        <taxon>Bacillati</taxon>
        <taxon>Actinomycetota</taxon>
        <taxon>Actinomycetes</taxon>
        <taxon>Pseudonocardiales</taxon>
        <taxon>Pseudonocardiaceae</taxon>
        <taxon>Actinokineospora</taxon>
    </lineage>
</organism>
<dbReference type="OrthoDB" id="4927814at2"/>
<reference evidence="2 3" key="1">
    <citation type="submission" date="2016-10" db="EMBL/GenBank/DDBJ databases">
        <title>The Draft Genome Sequence of Actinokineospora bangkokensis 44EHWT reveals the biosynthetic pathway of antifungal compounds Thailandins with unusual extender unit butylmalonyl-CoA.</title>
        <authorList>
            <person name="Greule A."/>
            <person name="Intra B."/>
            <person name="Flemming S."/>
            <person name="Rommel M.G."/>
            <person name="Panbangred W."/>
            <person name="Bechthold A."/>
        </authorList>
    </citation>
    <scope>NUCLEOTIDE SEQUENCE [LARGE SCALE GENOMIC DNA]</scope>
    <source>
        <strain evidence="2 3">44EHW</strain>
    </source>
</reference>